<dbReference type="InterPro" id="IPR012902">
    <property type="entry name" value="N_methyl_site"/>
</dbReference>
<evidence type="ECO:0000256" key="1">
    <source>
        <dbReference type="SAM" id="Phobius"/>
    </source>
</evidence>
<proteinExistence type="predicted"/>
<dbReference type="Pfam" id="PF07963">
    <property type="entry name" value="N_methyl"/>
    <property type="match status" value="1"/>
</dbReference>
<dbReference type="NCBIfam" id="TIGR02532">
    <property type="entry name" value="IV_pilin_GFxxxE"/>
    <property type="match status" value="1"/>
</dbReference>
<evidence type="ECO:0000313" key="2">
    <source>
        <dbReference type="EMBL" id="MBF8177763.1"/>
    </source>
</evidence>
<feature type="transmembrane region" description="Helical" evidence="1">
    <location>
        <begin position="12"/>
        <end position="31"/>
    </location>
</feature>
<gene>
    <name evidence="2" type="primary">pilV</name>
    <name evidence="2" type="ORF">IXC47_08730</name>
</gene>
<keyword evidence="1" id="KW-0812">Transmembrane</keyword>
<protein>
    <submittedName>
        <fullName evidence="2">Type IV pilus modification protein PilV</fullName>
    </submittedName>
</protein>
<dbReference type="Proteomes" id="UP000657372">
    <property type="component" value="Unassembled WGS sequence"/>
</dbReference>
<dbReference type="NCBIfam" id="TIGR02523">
    <property type="entry name" value="type_IV_pilV"/>
    <property type="match status" value="1"/>
</dbReference>
<evidence type="ECO:0000313" key="3">
    <source>
        <dbReference type="Proteomes" id="UP000657372"/>
    </source>
</evidence>
<sequence>MTTSAADGFSLIEVLISILVLTVGVIGAASMQLTALQTSRWSAFQTTALHLALEMADHIRSHSQHVQSRGVSNPYLAIDYQIPYHQPAINCYGRDANCNAEELAEFEIALWLRRVSKELPTARVRVCRDTQPWDASRQRYTWRCTESSGAHSYPLIYIKIGWPDRSATDVDFPPVLVLPVAAH</sequence>
<dbReference type="EMBL" id="JADOEL010000005">
    <property type="protein sequence ID" value="MBF8177763.1"/>
    <property type="molecule type" value="Genomic_DNA"/>
</dbReference>
<dbReference type="RefSeq" id="WP_195875331.1">
    <property type="nucleotide sequence ID" value="NZ_JADOEL010000005.1"/>
</dbReference>
<reference evidence="2 3" key="1">
    <citation type="submission" date="2020-11" db="EMBL/GenBank/DDBJ databases">
        <title>WGS of Herminiimonas contaminans strain Marseille-Q4544 isolated from planarians Schmidtea mediterranea.</title>
        <authorList>
            <person name="Kangale L."/>
        </authorList>
    </citation>
    <scope>NUCLEOTIDE SEQUENCE [LARGE SCALE GENOMIC DNA]</scope>
    <source>
        <strain evidence="2 3">Marseille-Q4544</strain>
    </source>
</reference>
<comment type="caution">
    <text evidence="2">The sequence shown here is derived from an EMBL/GenBank/DDBJ whole genome shotgun (WGS) entry which is preliminary data.</text>
</comment>
<dbReference type="InterPro" id="IPR013362">
    <property type="entry name" value="Pilus_4_PilV"/>
</dbReference>
<organism evidence="2 3">
    <name type="scientific">Herminiimonas contaminans</name>
    <dbReference type="NCBI Taxonomy" id="1111140"/>
    <lineage>
        <taxon>Bacteria</taxon>
        <taxon>Pseudomonadati</taxon>
        <taxon>Pseudomonadota</taxon>
        <taxon>Betaproteobacteria</taxon>
        <taxon>Burkholderiales</taxon>
        <taxon>Oxalobacteraceae</taxon>
        <taxon>Herminiimonas</taxon>
    </lineage>
</organism>
<keyword evidence="1" id="KW-1133">Transmembrane helix</keyword>
<accession>A0ABS0EX90</accession>
<keyword evidence="3" id="KW-1185">Reference proteome</keyword>
<name>A0ABS0EX90_9BURK</name>
<keyword evidence="1" id="KW-0472">Membrane</keyword>